<reference evidence="5 6" key="1">
    <citation type="journal article" date="2018" name="Mycol. Prog.">
        <title>Coniella lustricola, a new species from submerged detritus.</title>
        <authorList>
            <person name="Raudabaugh D.B."/>
            <person name="Iturriaga T."/>
            <person name="Carver A."/>
            <person name="Mondo S."/>
            <person name="Pangilinan J."/>
            <person name="Lipzen A."/>
            <person name="He G."/>
            <person name="Amirebrahimi M."/>
            <person name="Grigoriev I.V."/>
            <person name="Miller A.N."/>
        </authorList>
    </citation>
    <scope>NUCLEOTIDE SEQUENCE [LARGE SCALE GENOMIC DNA]</scope>
    <source>
        <strain evidence="5 6">B22-T-1</strain>
    </source>
</reference>
<dbReference type="SUPFAM" id="SSF51735">
    <property type="entry name" value="NAD(P)-binding Rossmann-fold domains"/>
    <property type="match status" value="1"/>
</dbReference>
<dbReference type="GO" id="GO:0005737">
    <property type="term" value="C:cytoplasm"/>
    <property type="evidence" value="ECO:0007669"/>
    <property type="project" value="TreeGrafter"/>
</dbReference>
<dbReference type="Gene3D" id="3.40.50.720">
    <property type="entry name" value="NAD(P)-binding Rossmann-like Domain"/>
    <property type="match status" value="1"/>
</dbReference>
<dbReference type="PRINTS" id="PR00081">
    <property type="entry name" value="GDHRDH"/>
</dbReference>
<keyword evidence="6" id="KW-1185">Reference proteome</keyword>
<dbReference type="PANTHER" id="PTHR44229:SF4">
    <property type="entry name" value="15-HYDROXYPROSTAGLANDIN DEHYDROGENASE [NAD(+)]"/>
    <property type="match status" value="1"/>
</dbReference>
<gene>
    <name evidence="5" type="ORF">BD289DRAFT_458642</name>
</gene>
<dbReference type="Pfam" id="PF00106">
    <property type="entry name" value="adh_short"/>
    <property type="match status" value="2"/>
</dbReference>
<dbReference type="Proteomes" id="UP000241462">
    <property type="component" value="Unassembled WGS sequence"/>
</dbReference>
<evidence type="ECO:0000313" key="6">
    <source>
        <dbReference type="Proteomes" id="UP000241462"/>
    </source>
</evidence>
<evidence type="ECO:0000256" key="2">
    <source>
        <dbReference type="ARBA" id="ARBA00022857"/>
    </source>
</evidence>
<protein>
    <submittedName>
        <fullName evidence="5">Uncharacterized protein</fullName>
    </submittedName>
</protein>
<evidence type="ECO:0000313" key="5">
    <source>
        <dbReference type="EMBL" id="PSR99262.1"/>
    </source>
</evidence>
<dbReference type="InterPro" id="IPR002347">
    <property type="entry name" value="SDR_fam"/>
</dbReference>
<evidence type="ECO:0000256" key="1">
    <source>
        <dbReference type="ARBA" id="ARBA00006484"/>
    </source>
</evidence>
<proteinExistence type="inferred from homology"/>
<evidence type="ECO:0000256" key="3">
    <source>
        <dbReference type="ARBA" id="ARBA00023002"/>
    </source>
</evidence>
<dbReference type="OrthoDB" id="5371740at2759"/>
<dbReference type="InterPro" id="IPR020904">
    <property type="entry name" value="Sc_DH/Rdtase_CS"/>
</dbReference>
<feature type="region of interest" description="Disordered" evidence="4">
    <location>
        <begin position="62"/>
        <end position="93"/>
    </location>
</feature>
<evidence type="ECO:0000256" key="4">
    <source>
        <dbReference type="SAM" id="MobiDB-lite"/>
    </source>
</evidence>
<dbReference type="AlphaFoldDB" id="A0A2T3AIQ7"/>
<comment type="similarity">
    <text evidence="1">Belongs to the short-chain dehydrogenases/reductases (SDR) family.</text>
</comment>
<dbReference type="PROSITE" id="PS00061">
    <property type="entry name" value="ADH_SHORT"/>
    <property type="match status" value="1"/>
</dbReference>
<accession>A0A2T3AIQ7</accession>
<keyword evidence="2" id="KW-0521">NADP</keyword>
<dbReference type="STRING" id="2025994.A0A2T3AIQ7"/>
<dbReference type="InParanoid" id="A0A2T3AIQ7"/>
<dbReference type="PANTHER" id="PTHR44229">
    <property type="entry name" value="15-HYDROXYPROSTAGLANDIN DEHYDROGENASE [NAD(+)]"/>
    <property type="match status" value="1"/>
</dbReference>
<dbReference type="EMBL" id="KZ678385">
    <property type="protein sequence ID" value="PSR99262.1"/>
    <property type="molecule type" value="Genomic_DNA"/>
</dbReference>
<organism evidence="5 6">
    <name type="scientific">Coniella lustricola</name>
    <dbReference type="NCBI Taxonomy" id="2025994"/>
    <lineage>
        <taxon>Eukaryota</taxon>
        <taxon>Fungi</taxon>
        <taxon>Dikarya</taxon>
        <taxon>Ascomycota</taxon>
        <taxon>Pezizomycotina</taxon>
        <taxon>Sordariomycetes</taxon>
        <taxon>Sordariomycetidae</taxon>
        <taxon>Diaporthales</taxon>
        <taxon>Schizoparmaceae</taxon>
        <taxon>Coniella</taxon>
    </lineage>
</organism>
<name>A0A2T3AIQ7_9PEZI</name>
<feature type="compositionally biased region" description="Low complexity" evidence="4">
    <location>
        <begin position="62"/>
        <end position="81"/>
    </location>
</feature>
<keyword evidence="3" id="KW-0560">Oxidoreductase</keyword>
<dbReference type="GO" id="GO:0016616">
    <property type="term" value="F:oxidoreductase activity, acting on the CH-OH group of donors, NAD or NADP as acceptor"/>
    <property type="evidence" value="ECO:0007669"/>
    <property type="project" value="TreeGrafter"/>
</dbReference>
<sequence>MAEIFYSEADAQMLQDKVVVLTGGAQGIGAATVALYHSLGAHVYFGDWDEAKGLQLQQTLSAKGSSAGATTTTTDGSVGDTLGPGPGSGPGPGPGTVHFQRLNVCDYASQLSLFDTPFNAHGRVDVAVSCAAVSETGSWFEPEALDLESVKEVSSGNPAAAKPLLPPLPLPTPRRHSPAPLCLVSSIAGITEAPGLFSYSASKHGIIGLMRALRPFTPSRFGSVRVNAVCPWATDTQLLGGVKTAWEREGMPLNTPLDVAKVVVQDESLTGTAIFVTGGRYFDTEEGLARTMPLWMGQHNAREFIKGQQILGLGGNWAGES</sequence>
<dbReference type="InterPro" id="IPR036291">
    <property type="entry name" value="NAD(P)-bd_dom_sf"/>
</dbReference>